<feature type="signal peptide" evidence="3">
    <location>
        <begin position="1"/>
        <end position="24"/>
    </location>
</feature>
<comment type="caution">
    <text evidence="4">The sequence shown here is derived from an EMBL/GenBank/DDBJ whole genome shotgun (WGS) entry which is preliminary data.</text>
</comment>
<dbReference type="Pfam" id="PF12974">
    <property type="entry name" value="Phosphonate-bd"/>
    <property type="match status" value="1"/>
</dbReference>
<name>A0A7C4MLM1_9BACT</name>
<proteinExistence type="inferred from homology"/>
<organism evidence="4">
    <name type="scientific">Desulfatirhabdium butyrativorans</name>
    <dbReference type="NCBI Taxonomy" id="340467"/>
    <lineage>
        <taxon>Bacteria</taxon>
        <taxon>Pseudomonadati</taxon>
        <taxon>Thermodesulfobacteriota</taxon>
        <taxon>Desulfobacteria</taxon>
        <taxon>Desulfobacterales</taxon>
        <taxon>Desulfatirhabdiaceae</taxon>
        <taxon>Desulfatirhabdium</taxon>
    </lineage>
</organism>
<dbReference type="Gene3D" id="3.40.190.10">
    <property type="entry name" value="Periplasmic binding protein-like II"/>
    <property type="match status" value="2"/>
</dbReference>
<dbReference type="PANTHER" id="PTHR35841:SF1">
    <property type="entry name" value="PHOSPHONATES-BINDING PERIPLASMIC PROTEIN"/>
    <property type="match status" value="1"/>
</dbReference>
<dbReference type="EMBL" id="DSUH01000123">
    <property type="protein sequence ID" value="HGU32280.1"/>
    <property type="molecule type" value="Genomic_DNA"/>
</dbReference>
<dbReference type="NCBIfam" id="TIGR01098">
    <property type="entry name" value="3A0109s03R"/>
    <property type="match status" value="1"/>
</dbReference>
<gene>
    <name evidence="4" type="primary">phnD</name>
    <name evidence="4" type="ORF">ENS29_05430</name>
</gene>
<evidence type="ECO:0000313" key="4">
    <source>
        <dbReference type="EMBL" id="HGU32280.1"/>
    </source>
</evidence>
<dbReference type="AlphaFoldDB" id="A0A7C4MLM1"/>
<dbReference type="SUPFAM" id="SSF53850">
    <property type="entry name" value="Periplasmic binding protein-like II"/>
    <property type="match status" value="1"/>
</dbReference>
<evidence type="ECO:0000256" key="1">
    <source>
        <dbReference type="ARBA" id="ARBA00007162"/>
    </source>
</evidence>
<dbReference type="PANTHER" id="PTHR35841">
    <property type="entry name" value="PHOSPHONATES-BINDING PERIPLASMIC PROTEIN"/>
    <property type="match status" value="1"/>
</dbReference>
<dbReference type="GO" id="GO:0043190">
    <property type="term" value="C:ATP-binding cassette (ABC) transporter complex"/>
    <property type="evidence" value="ECO:0007669"/>
    <property type="project" value="InterPro"/>
</dbReference>
<protein>
    <submittedName>
        <fullName evidence="4">Phosphate/phosphite/phosphonate ABC transporter substrate-binding protein</fullName>
    </submittedName>
</protein>
<dbReference type="CDD" id="cd13571">
    <property type="entry name" value="PBP2_PnhD_1"/>
    <property type="match status" value="1"/>
</dbReference>
<dbReference type="InterPro" id="IPR005770">
    <property type="entry name" value="PhnD"/>
</dbReference>
<evidence type="ECO:0000256" key="2">
    <source>
        <dbReference type="ARBA" id="ARBA00022729"/>
    </source>
</evidence>
<evidence type="ECO:0000256" key="3">
    <source>
        <dbReference type="SAM" id="SignalP"/>
    </source>
</evidence>
<sequence>MNASCIFPAIIRLIIAFLMISASACDRDKEYTSVDFRTKSVKPPAKTQDTAEPILQIAVAAMISPKETLVYYRELIDYLGSKLNRNTLLIQRKTYGEINDLLSKNQIDIAFICSGPYVLNGNPSGFQAIATPIIRGSPLYQAYLIVHNDSPFQKLEDLKGRSFAFTDPHSNTGFIVPRYWLSLMNTNPETFFGSTIFTFSHDNAIMAVAKHLVDAASVDSLYWEYYQTRNPYYSAKTRVIQKSEGFGSPPIVVSNALSKDVIESLTHILLTMHQDLEGQRILSGLLVDRFESPKTEWYDPIRNMVERLSLKESRDAYGTR</sequence>
<accession>A0A7C4MLM1</accession>
<reference evidence="4" key="1">
    <citation type="journal article" date="2020" name="mSystems">
        <title>Genome- and Community-Level Interaction Insights into Carbon Utilization and Element Cycling Functions of Hydrothermarchaeota in Hydrothermal Sediment.</title>
        <authorList>
            <person name="Zhou Z."/>
            <person name="Liu Y."/>
            <person name="Xu W."/>
            <person name="Pan J."/>
            <person name="Luo Z.H."/>
            <person name="Li M."/>
        </authorList>
    </citation>
    <scope>NUCLEOTIDE SEQUENCE [LARGE SCALE GENOMIC DNA]</scope>
    <source>
        <strain evidence="4">SpSt-477</strain>
    </source>
</reference>
<dbReference type="GO" id="GO:0055085">
    <property type="term" value="P:transmembrane transport"/>
    <property type="evidence" value="ECO:0007669"/>
    <property type="project" value="InterPro"/>
</dbReference>
<feature type="chain" id="PRO_5028143772" evidence="3">
    <location>
        <begin position="25"/>
        <end position="320"/>
    </location>
</feature>
<keyword evidence="2 3" id="KW-0732">Signal</keyword>
<comment type="similarity">
    <text evidence="1">Belongs to the phosphate/phosphite/phosphonate binding protein family.</text>
</comment>